<evidence type="ECO:0000313" key="1">
    <source>
        <dbReference type="EMBL" id="MBL4918247.1"/>
    </source>
</evidence>
<dbReference type="EMBL" id="JAESVN010000005">
    <property type="protein sequence ID" value="MBL4918247.1"/>
    <property type="molecule type" value="Genomic_DNA"/>
</dbReference>
<accession>A0A8K0VA23</accession>
<organism evidence="1 2">
    <name type="scientific">Szabonella alba</name>
    <dbReference type="NCBI Taxonomy" id="2804194"/>
    <lineage>
        <taxon>Bacteria</taxon>
        <taxon>Pseudomonadati</taxon>
        <taxon>Pseudomonadota</taxon>
        <taxon>Alphaproteobacteria</taxon>
        <taxon>Rhodobacterales</taxon>
        <taxon>Paracoccaceae</taxon>
        <taxon>Szabonella</taxon>
    </lineage>
</organism>
<gene>
    <name evidence="1" type="ORF">JL811_13540</name>
</gene>
<dbReference type="RefSeq" id="WP_202689234.1">
    <property type="nucleotide sequence ID" value="NZ_JAESVN010000005.1"/>
</dbReference>
<name>A0A8K0VA23_9RHOB</name>
<keyword evidence="2" id="KW-1185">Reference proteome</keyword>
<reference evidence="1" key="1">
    <citation type="submission" date="2021-01" db="EMBL/GenBank/DDBJ databases">
        <title>Tabrizicola alba sp. nov. a motile alkaliphilic bacterium isolated from a soda lake.</title>
        <authorList>
            <person name="Szuroczki S."/>
            <person name="Abbaszade G."/>
            <person name="Schumann P."/>
            <person name="Toth E."/>
        </authorList>
    </citation>
    <scope>NUCLEOTIDE SEQUENCE</scope>
    <source>
        <strain evidence="1">DMG-N-6</strain>
    </source>
</reference>
<dbReference type="Proteomes" id="UP000648908">
    <property type="component" value="Unassembled WGS sequence"/>
</dbReference>
<proteinExistence type="predicted"/>
<comment type="caution">
    <text evidence="1">The sequence shown here is derived from an EMBL/GenBank/DDBJ whole genome shotgun (WGS) entry which is preliminary data.</text>
</comment>
<protein>
    <submittedName>
        <fullName evidence="1">Uncharacterized protein</fullName>
    </submittedName>
</protein>
<evidence type="ECO:0000313" key="2">
    <source>
        <dbReference type="Proteomes" id="UP000648908"/>
    </source>
</evidence>
<sequence length="518" mass="57565">MDIEDIKDRESLEAWLKTRPREDAVAIAHRAALRVFPLAMSARDQMATGFGDFVYLRILLTNAALSNGRSPEIMNLAVRLNKTNAASLVARGLRSSQVLMAFDAALLSLSLSISANNFAYLGSRAVEVSWSSIASVLDMSLQSHLSRFPPDDMIVPAMSPSEHEVFTDFWEVVRADISIVTATNDALQLPLWPDTPPDWFTQADHETRAIWAENPEHWDFWTRWWDATIAGAPLVWGLQRDIALIPDDVWKQGPSPVAEAIREIEARHALELTANGEALVVNPETGFARLVAETDLPDDIATYARRKMKTALRRFGPELDNQYRPLEPAHARLRETLEDSAALPVELFDACASSSRMVVILVRNDAVPSPETDALISEYLTLIREAAADILAHDIKTQDIITRRNAIQGNNALIENGEAIRFTADQLAKVSEGPLSRLMRRDAEVATDPKADTENRKDSSFRLAGRILRFGTFAVSFVAGTARTITSIKEIGRVGSWIIARPEFQQAWSAILRFLGFA</sequence>
<dbReference type="AlphaFoldDB" id="A0A8K0VA23"/>